<dbReference type="PANTHER" id="PTHR30097:SF16">
    <property type="entry name" value="CATION EFFLUX SYSTEM (CZCB-LIKE)"/>
    <property type="match status" value="1"/>
</dbReference>
<dbReference type="GO" id="GO:0022857">
    <property type="term" value="F:transmembrane transporter activity"/>
    <property type="evidence" value="ECO:0007669"/>
    <property type="project" value="InterPro"/>
</dbReference>
<feature type="domain" description="CzcB-like C-terminal circularly permuted SH3-like" evidence="6">
    <location>
        <begin position="323"/>
        <end position="383"/>
    </location>
</feature>
<dbReference type="Pfam" id="PF25893">
    <property type="entry name" value="HH_CzcB"/>
    <property type="match status" value="1"/>
</dbReference>
<name>A0A7V4UEE0_CALAY</name>
<dbReference type="Proteomes" id="UP000885779">
    <property type="component" value="Unassembled WGS sequence"/>
</dbReference>
<proteinExistence type="inferred from homology"/>
<dbReference type="InterPro" id="IPR058648">
    <property type="entry name" value="HH_CzcB-like"/>
</dbReference>
<dbReference type="SUPFAM" id="SSF111369">
    <property type="entry name" value="HlyD-like secretion proteins"/>
    <property type="match status" value="1"/>
</dbReference>
<organism evidence="7">
    <name type="scientific">Caldithrix abyssi</name>
    <dbReference type="NCBI Taxonomy" id="187145"/>
    <lineage>
        <taxon>Bacteria</taxon>
        <taxon>Pseudomonadati</taxon>
        <taxon>Calditrichota</taxon>
        <taxon>Calditrichia</taxon>
        <taxon>Calditrichales</taxon>
        <taxon>Calditrichaceae</taxon>
        <taxon>Caldithrix</taxon>
    </lineage>
</organism>
<feature type="domain" description="CzcB-like barrel-sandwich hybrid" evidence="5">
    <location>
        <begin position="84"/>
        <end position="236"/>
    </location>
</feature>
<dbReference type="Gene3D" id="2.40.420.20">
    <property type="match status" value="1"/>
</dbReference>
<dbReference type="Pfam" id="PF25975">
    <property type="entry name" value="CzcB_C"/>
    <property type="match status" value="1"/>
</dbReference>
<dbReference type="InterPro" id="IPR006143">
    <property type="entry name" value="RND_pump_MFP"/>
</dbReference>
<dbReference type="PANTHER" id="PTHR30097">
    <property type="entry name" value="CATION EFFLUX SYSTEM PROTEIN CUSB"/>
    <property type="match status" value="1"/>
</dbReference>
<dbReference type="Gene3D" id="2.40.50.100">
    <property type="match status" value="1"/>
</dbReference>
<evidence type="ECO:0000259" key="4">
    <source>
        <dbReference type="Pfam" id="PF25954"/>
    </source>
</evidence>
<evidence type="ECO:0000259" key="3">
    <source>
        <dbReference type="Pfam" id="PF25893"/>
    </source>
</evidence>
<dbReference type="PROSITE" id="PS51257">
    <property type="entry name" value="PROKAR_LIPOPROTEIN"/>
    <property type="match status" value="1"/>
</dbReference>
<dbReference type="InterPro" id="IPR058792">
    <property type="entry name" value="Beta-barrel_RND_2"/>
</dbReference>
<dbReference type="Pfam" id="PF25973">
    <property type="entry name" value="BSH_CzcB"/>
    <property type="match status" value="1"/>
</dbReference>
<evidence type="ECO:0000259" key="6">
    <source>
        <dbReference type="Pfam" id="PF25975"/>
    </source>
</evidence>
<accession>A0A7V4UEE0</accession>
<comment type="caution">
    <text evidence="7">The sequence shown here is derived from an EMBL/GenBank/DDBJ whole genome shotgun (WGS) entry which is preliminary data.</text>
</comment>
<dbReference type="NCBIfam" id="TIGR01730">
    <property type="entry name" value="RND_mfp"/>
    <property type="match status" value="1"/>
</dbReference>
<sequence length="396" mass="44984">MNLKEPSIIKTTLIILILLGLSIYGCTEKNKENVDSGTKEHGSEIVLSPKIIQEIGIKVGRPQYSILHQSFSAQGKVVVNPDYVAHLNSLVTGRVRKIHVQIGDYVKKGDPLFELESLEIANITADYIRAKADFEAEKANYERIKKLRQEDIKAEKDLITAKANYERAEAELKAAADRKLHSLGFSDEDVETMFSSKEHRRGVLVVKSPISGYVTERNIELGQLIQPDTDIMKVIDNTRIWVEAGVYEKDYVNLKKGQKVQIEATALPGKRFSGKVIKINKELHPESRTFKVFVKISEGKTELIPNMFTTVYFYYSRPDSVLVVPEQALQFDGEEYFVFIEKEPNSFVRRNVRPGIRADSLVEIKSGIEKDDRLVLRKAFFVKSEMEKESFGGDQH</sequence>
<dbReference type="InterPro" id="IPR051909">
    <property type="entry name" value="MFP_Cation_Efflux"/>
</dbReference>
<dbReference type="FunFam" id="2.40.30.170:FF:000010">
    <property type="entry name" value="Efflux RND transporter periplasmic adaptor subunit"/>
    <property type="match status" value="1"/>
</dbReference>
<keyword evidence="2" id="KW-0813">Transport</keyword>
<dbReference type="EMBL" id="DRQG01000106">
    <property type="protein sequence ID" value="HGY56272.1"/>
    <property type="molecule type" value="Genomic_DNA"/>
</dbReference>
<dbReference type="Gene3D" id="1.10.287.470">
    <property type="entry name" value="Helix hairpin bin"/>
    <property type="match status" value="1"/>
</dbReference>
<protein>
    <submittedName>
        <fullName evidence="7">Efflux RND transporter periplasmic adaptor subunit</fullName>
    </submittedName>
</protein>
<dbReference type="Gene3D" id="2.40.30.170">
    <property type="match status" value="1"/>
</dbReference>
<comment type="similarity">
    <text evidence="1">Belongs to the membrane fusion protein (MFP) (TC 8.A.1) family.</text>
</comment>
<evidence type="ECO:0000313" key="7">
    <source>
        <dbReference type="EMBL" id="HGY56272.1"/>
    </source>
</evidence>
<evidence type="ECO:0000256" key="1">
    <source>
        <dbReference type="ARBA" id="ARBA00009477"/>
    </source>
</evidence>
<evidence type="ECO:0000259" key="5">
    <source>
        <dbReference type="Pfam" id="PF25973"/>
    </source>
</evidence>
<dbReference type="AlphaFoldDB" id="A0A7V4UEE0"/>
<dbReference type="GO" id="GO:0016020">
    <property type="term" value="C:membrane"/>
    <property type="evidence" value="ECO:0007669"/>
    <property type="project" value="InterPro"/>
</dbReference>
<gene>
    <name evidence="7" type="ORF">ENK44_11245</name>
</gene>
<reference evidence="7" key="1">
    <citation type="journal article" date="2020" name="mSystems">
        <title>Genome- and Community-Level Interaction Insights into Carbon Utilization and Element Cycling Functions of Hydrothermarchaeota in Hydrothermal Sediment.</title>
        <authorList>
            <person name="Zhou Z."/>
            <person name="Liu Y."/>
            <person name="Xu W."/>
            <person name="Pan J."/>
            <person name="Luo Z.H."/>
            <person name="Li M."/>
        </authorList>
    </citation>
    <scope>NUCLEOTIDE SEQUENCE [LARGE SCALE GENOMIC DNA]</scope>
    <source>
        <strain evidence="7">HyVt-577</strain>
    </source>
</reference>
<dbReference type="InterPro" id="IPR058647">
    <property type="entry name" value="BSH_CzcB-like"/>
</dbReference>
<evidence type="ECO:0000256" key="2">
    <source>
        <dbReference type="ARBA" id="ARBA00022448"/>
    </source>
</evidence>
<dbReference type="InterPro" id="IPR058649">
    <property type="entry name" value="CzcB_C"/>
</dbReference>
<feature type="domain" description="CusB-like beta-barrel" evidence="4">
    <location>
        <begin position="240"/>
        <end position="312"/>
    </location>
</feature>
<feature type="domain" description="CzcB-like alpha-helical hairpin" evidence="3">
    <location>
        <begin position="125"/>
        <end position="176"/>
    </location>
</feature>
<dbReference type="Pfam" id="PF25954">
    <property type="entry name" value="Beta-barrel_RND_2"/>
    <property type="match status" value="1"/>
</dbReference>